<dbReference type="Proteomes" id="UP000253410">
    <property type="component" value="Unassembled WGS sequence"/>
</dbReference>
<dbReference type="OrthoDB" id="787383at2"/>
<dbReference type="EMBL" id="QFFJ01000002">
    <property type="protein sequence ID" value="RBL90303.1"/>
    <property type="molecule type" value="Genomic_DNA"/>
</dbReference>
<dbReference type="RefSeq" id="WP_147243570.1">
    <property type="nucleotide sequence ID" value="NZ_QFFJ01000002.1"/>
</dbReference>
<evidence type="ECO:0000313" key="4">
    <source>
        <dbReference type="Proteomes" id="UP000253410"/>
    </source>
</evidence>
<dbReference type="AlphaFoldDB" id="A0A365XVF6"/>
<proteinExistence type="predicted"/>
<evidence type="ECO:0000259" key="2">
    <source>
        <dbReference type="Pfam" id="PF06889"/>
    </source>
</evidence>
<feature type="transmembrane region" description="Helical" evidence="1">
    <location>
        <begin position="32"/>
        <end position="58"/>
    </location>
</feature>
<dbReference type="Pfam" id="PF06889">
    <property type="entry name" value="DUF1266"/>
    <property type="match status" value="1"/>
</dbReference>
<sequence>MNPLLQNNPYERPFPVKARWRNFEAFKTAQPLLYALAIFVFTLAVVSLFYIIVLLQKLMNEHTMPTQPQWIAICVFLFLTSSFILIARYLCNLPIREQQQYYKASGTTWLSEDKRQALRLHVVDMFYSGYWSETLEYCPLAALQGSGKYYALKPLDAAIFKKSLDHDWGVLTKENYRKVSQQLLTKGYHAEIFAVTLNLRNQDQVVSKRLAALTHLSEVYILDCLQSRPGGRPPKLIWGYECWRAIVVARNAFMAGHITADEAWHDMLLAADYVFELFDSFEDFNNNYRLGNAFWSDSYDVTSEKIKYYNLFKEECKWPMAQLPWPAPKGTKLPSAMANGYFNEVTIAKSLRQQPGGLN</sequence>
<name>A0A365XVF6_9BACT</name>
<reference evidence="3 4" key="1">
    <citation type="submission" date="2018-05" db="EMBL/GenBank/DDBJ databases">
        <title>Chitinophaga sp. K3CV102501T nov., isolated from isolated from a monsoon evergreen broad-leaved forest soil.</title>
        <authorList>
            <person name="Lv Y."/>
        </authorList>
    </citation>
    <scope>NUCLEOTIDE SEQUENCE [LARGE SCALE GENOMIC DNA]</scope>
    <source>
        <strain evidence="3 4">GDMCC 1.1325</strain>
    </source>
</reference>
<feature type="transmembrane region" description="Helical" evidence="1">
    <location>
        <begin position="70"/>
        <end position="90"/>
    </location>
</feature>
<accession>A0A365XVF6</accession>
<evidence type="ECO:0000313" key="3">
    <source>
        <dbReference type="EMBL" id="RBL90303.1"/>
    </source>
</evidence>
<keyword evidence="1" id="KW-0472">Membrane</keyword>
<comment type="caution">
    <text evidence="3">The sequence shown here is derived from an EMBL/GenBank/DDBJ whole genome shotgun (WGS) entry which is preliminary data.</text>
</comment>
<evidence type="ECO:0000256" key="1">
    <source>
        <dbReference type="SAM" id="Phobius"/>
    </source>
</evidence>
<organism evidence="3 4">
    <name type="scientific">Chitinophaga flava</name>
    <dbReference type="NCBI Taxonomy" id="2259036"/>
    <lineage>
        <taxon>Bacteria</taxon>
        <taxon>Pseudomonadati</taxon>
        <taxon>Bacteroidota</taxon>
        <taxon>Chitinophagia</taxon>
        <taxon>Chitinophagales</taxon>
        <taxon>Chitinophagaceae</taxon>
        <taxon>Chitinophaga</taxon>
    </lineage>
</organism>
<keyword evidence="1" id="KW-0812">Transmembrane</keyword>
<keyword evidence="1" id="KW-1133">Transmembrane helix</keyword>
<keyword evidence="4" id="KW-1185">Reference proteome</keyword>
<gene>
    <name evidence="3" type="ORF">DF182_27960</name>
</gene>
<dbReference type="InterPro" id="IPR009677">
    <property type="entry name" value="DUF1266"/>
</dbReference>
<protein>
    <recommendedName>
        <fullName evidence="2">DUF1266 domain-containing protein</fullName>
    </recommendedName>
</protein>
<feature type="domain" description="DUF1266" evidence="2">
    <location>
        <begin position="163"/>
        <end position="325"/>
    </location>
</feature>